<dbReference type="GO" id="GO:0004029">
    <property type="term" value="F:aldehyde dehydrogenase (NAD+) activity"/>
    <property type="evidence" value="ECO:0007669"/>
    <property type="project" value="UniProtKB-EC"/>
</dbReference>
<dbReference type="InterPro" id="IPR016163">
    <property type="entry name" value="Ald_DH_C"/>
</dbReference>
<reference evidence="7" key="1">
    <citation type="journal article" date="2019" name="Beilstein J. Org. Chem.">
        <title>Nanangenines: drimane sesquiterpenoids as the dominant metabolite cohort of a novel Australian fungus, Aspergillus nanangensis.</title>
        <authorList>
            <person name="Lacey H.J."/>
            <person name="Gilchrist C.L.M."/>
            <person name="Crombie A."/>
            <person name="Kalaitzis J.A."/>
            <person name="Vuong D."/>
            <person name="Rutledge P.J."/>
            <person name="Turner P."/>
            <person name="Pitt J.I."/>
            <person name="Lacey E."/>
            <person name="Chooi Y.H."/>
            <person name="Piggott A.M."/>
        </authorList>
    </citation>
    <scope>NUCLEOTIDE SEQUENCE</scope>
    <source>
        <strain evidence="7">MST-FP2251</strain>
    </source>
</reference>
<dbReference type="AlphaFoldDB" id="A0AAD4CLC1"/>
<evidence type="ECO:0000256" key="3">
    <source>
        <dbReference type="ARBA" id="ARBA00023002"/>
    </source>
</evidence>
<gene>
    <name evidence="7" type="ORF">FE257_008523</name>
</gene>
<comment type="similarity">
    <text evidence="2">Belongs to the aldehyde dehydrogenase family.</text>
</comment>
<dbReference type="PANTHER" id="PTHR11699">
    <property type="entry name" value="ALDEHYDE DEHYDROGENASE-RELATED"/>
    <property type="match status" value="1"/>
</dbReference>
<evidence type="ECO:0000256" key="2">
    <source>
        <dbReference type="ARBA" id="ARBA00009986"/>
    </source>
</evidence>
<comment type="caution">
    <text evidence="7">The sequence shown here is derived from an EMBL/GenBank/DDBJ whole genome shotgun (WGS) entry which is preliminary data.</text>
</comment>
<evidence type="ECO:0000256" key="4">
    <source>
        <dbReference type="ARBA" id="ARBA00024226"/>
    </source>
</evidence>
<dbReference type="InterPro" id="IPR016161">
    <property type="entry name" value="Ald_DH/histidinol_DH"/>
</dbReference>
<dbReference type="Gene3D" id="3.40.309.10">
    <property type="entry name" value="Aldehyde Dehydrogenase, Chain A, domain 2"/>
    <property type="match status" value="1"/>
</dbReference>
<proteinExistence type="inferred from homology"/>
<keyword evidence="8" id="KW-1185">Reference proteome</keyword>
<evidence type="ECO:0000256" key="1">
    <source>
        <dbReference type="ARBA" id="ARBA00004685"/>
    </source>
</evidence>
<dbReference type="FunFam" id="3.40.605.10:FF:000007">
    <property type="entry name" value="NAD/NADP-dependent betaine aldehyde dehydrogenase"/>
    <property type="match status" value="1"/>
</dbReference>
<dbReference type="Pfam" id="PF00171">
    <property type="entry name" value="Aldedh"/>
    <property type="match status" value="1"/>
</dbReference>
<dbReference type="InterPro" id="IPR016162">
    <property type="entry name" value="Ald_DH_N"/>
</dbReference>
<feature type="domain" description="Aldehyde dehydrogenase" evidence="6">
    <location>
        <begin position="25"/>
        <end position="481"/>
    </location>
</feature>
<comment type="pathway">
    <text evidence="1">Mycotoxin biosynthesis.</text>
</comment>
<reference evidence="7" key="2">
    <citation type="submission" date="2020-02" db="EMBL/GenBank/DDBJ databases">
        <authorList>
            <person name="Gilchrist C.L.M."/>
            <person name="Chooi Y.-H."/>
        </authorList>
    </citation>
    <scope>NUCLEOTIDE SEQUENCE</scope>
    <source>
        <strain evidence="7">MST-FP2251</strain>
    </source>
</reference>
<accession>A0AAD4CLC1</accession>
<evidence type="ECO:0000259" key="6">
    <source>
        <dbReference type="Pfam" id="PF00171"/>
    </source>
</evidence>
<sequence length="509" mass="54898">MTINHDKYPIPTQLFIGGKLCDSVSPERYSIYNPVDDSLVTDQIQYAVAEDVDRAVASAQAALQSESWGGLSAPERGRKLMRAAAILAENKDEIAWLDRITMGKPVQAGLGEIQMAVELLEYYAGWADKHAGETYPADHGYLKIVQHEPFGVCAGILPWNGPIGMIAFKLSPALATGNVMILKPSEKSPLSALRVAALLSDVLPPGVLQVLPGAGATGDILARHPQIRKISFTGSGITGKKIQKASAESNLKRVTLELGGKTPAGVFDDCNFENALEWATNSITMNSGQVCVAASRLYVQESIAERFLAAFVEKMKAAAAAMGDPNDAKTMYGPLADKAQLSRVQGMFTQDGGKTQILTGGQRRGDEGCFFEPTVLYNPDPDAQLYKNEIFGPVACVRTFKDEEDFLRMANDSEYGLMAAVFTKDLGRAMRVSARLESGSVGVNCTTAINWQTPFGGSKQSGIGRELGKWGLQSYTEPKTILIKGFLRGAGKREVVALAIPFPHTPYQL</sequence>
<name>A0AAD4CLC1_ASPNN</name>
<organism evidence="7 8">
    <name type="scientific">Aspergillus nanangensis</name>
    <dbReference type="NCBI Taxonomy" id="2582783"/>
    <lineage>
        <taxon>Eukaryota</taxon>
        <taxon>Fungi</taxon>
        <taxon>Dikarya</taxon>
        <taxon>Ascomycota</taxon>
        <taxon>Pezizomycotina</taxon>
        <taxon>Eurotiomycetes</taxon>
        <taxon>Eurotiomycetidae</taxon>
        <taxon>Eurotiales</taxon>
        <taxon>Aspergillaceae</taxon>
        <taxon>Aspergillus</taxon>
        <taxon>Aspergillus subgen. Circumdati</taxon>
    </lineage>
</organism>
<protein>
    <recommendedName>
        <fullName evidence="4">aldehyde dehydrogenase (NAD(+))</fullName>
        <ecNumber evidence="4">1.2.1.3</ecNumber>
    </recommendedName>
</protein>
<comment type="catalytic activity">
    <reaction evidence="5">
        <text>an aldehyde + NAD(+) + H2O = a carboxylate + NADH + 2 H(+)</text>
        <dbReference type="Rhea" id="RHEA:16185"/>
        <dbReference type="ChEBI" id="CHEBI:15377"/>
        <dbReference type="ChEBI" id="CHEBI:15378"/>
        <dbReference type="ChEBI" id="CHEBI:17478"/>
        <dbReference type="ChEBI" id="CHEBI:29067"/>
        <dbReference type="ChEBI" id="CHEBI:57540"/>
        <dbReference type="ChEBI" id="CHEBI:57945"/>
        <dbReference type="EC" id="1.2.1.3"/>
    </reaction>
</comment>
<dbReference type="EC" id="1.2.1.3" evidence="4"/>
<dbReference type="SUPFAM" id="SSF53720">
    <property type="entry name" value="ALDH-like"/>
    <property type="match status" value="1"/>
</dbReference>
<dbReference type="FunFam" id="3.40.309.10:FF:000012">
    <property type="entry name" value="Betaine aldehyde dehydrogenase"/>
    <property type="match status" value="1"/>
</dbReference>
<evidence type="ECO:0000256" key="5">
    <source>
        <dbReference type="ARBA" id="ARBA00049194"/>
    </source>
</evidence>
<evidence type="ECO:0000313" key="8">
    <source>
        <dbReference type="Proteomes" id="UP001194746"/>
    </source>
</evidence>
<dbReference type="InterPro" id="IPR015590">
    <property type="entry name" value="Aldehyde_DH_dom"/>
</dbReference>
<dbReference type="EMBL" id="VCAU01000045">
    <property type="protein sequence ID" value="KAF9888591.1"/>
    <property type="molecule type" value="Genomic_DNA"/>
</dbReference>
<evidence type="ECO:0000313" key="7">
    <source>
        <dbReference type="EMBL" id="KAF9888591.1"/>
    </source>
</evidence>
<keyword evidence="3" id="KW-0560">Oxidoreductase</keyword>
<dbReference type="Gene3D" id="3.40.605.10">
    <property type="entry name" value="Aldehyde Dehydrogenase, Chain A, domain 1"/>
    <property type="match status" value="1"/>
</dbReference>
<dbReference type="Proteomes" id="UP001194746">
    <property type="component" value="Unassembled WGS sequence"/>
</dbReference>